<evidence type="ECO:0000313" key="1">
    <source>
        <dbReference type="EMBL" id="PBK84061.1"/>
    </source>
</evidence>
<protein>
    <submittedName>
        <fullName evidence="1">Uncharacterized protein</fullName>
    </submittedName>
</protein>
<dbReference type="AlphaFoldDB" id="A0A2H3CLW2"/>
<name>A0A2H3CLW2_ARMGA</name>
<gene>
    <name evidence="1" type="ORF">ARMGADRAFT_1018725</name>
</gene>
<sequence length="72" mass="7809">MASTRLADTPVIWLGIVLTRLPISVHLPLGASISQHGVDAASCLSKCLLDQNDGFNFGQFVEPEFLQLGSRR</sequence>
<dbReference type="EMBL" id="KZ293701">
    <property type="protein sequence ID" value="PBK84061.1"/>
    <property type="molecule type" value="Genomic_DNA"/>
</dbReference>
<organism evidence="1 2">
    <name type="scientific">Armillaria gallica</name>
    <name type="common">Bulbous honey fungus</name>
    <name type="synonym">Armillaria bulbosa</name>
    <dbReference type="NCBI Taxonomy" id="47427"/>
    <lineage>
        <taxon>Eukaryota</taxon>
        <taxon>Fungi</taxon>
        <taxon>Dikarya</taxon>
        <taxon>Basidiomycota</taxon>
        <taxon>Agaricomycotina</taxon>
        <taxon>Agaricomycetes</taxon>
        <taxon>Agaricomycetidae</taxon>
        <taxon>Agaricales</taxon>
        <taxon>Marasmiineae</taxon>
        <taxon>Physalacriaceae</taxon>
        <taxon>Armillaria</taxon>
    </lineage>
</organism>
<evidence type="ECO:0000313" key="2">
    <source>
        <dbReference type="Proteomes" id="UP000217790"/>
    </source>
</evidence>
<reference evidence="2" key="1">
    <citation type="journal article" date="2017" name="Nat. Ecol. Evol.">
        <title>Genome expansion and lineage-specific genetic innovations in the forest pathogenic fungi Armillaria.</title>
        <authorList>
            <person name="Sipos G."/>
            <person name="Prasanna A.N."/>
            <person name="Walter M.C."/>
            <person name="O'Connor E."/>
            <person name="Balint B."/>
            <person name="Krizsan K."/>
            <person name="Kiss B."/>
            <person name="Hess J."/>
            <person name="Varga T."/>
            <person name="Slot J."/>
            <person name="Riley R."/>
            <person name="Boka B."/>
            <person name="Rigling D."/>
            <person name="Barry K."/>
            <person name="Lee J."/>
            <person name="Mihaltcheva S."/>
            <person name="LaButti K."/>
            <person name="Lipzen A."/>
            <person name="Waldron R."/>
            <person name="Moloney N.M."/>
            <person name="Sperisen C."/>
            <person name="Kredics L."/>
            <person name="Vagvoelgyi C."/>
            <person name="Patrignani A."/>
            <person name="Fitzpatrick D."/>
            <person name="Nagy I."/>
            <person name="Doyle S."/>
            <person name="Anderson J.B."/>
            <person name="Grigoriev I.V."/>
            <person name="Gueldener U."/>
            <person name="Muensterkoetter M."/>
            <person name="Nagy L.G."/>
        </authorList>
    </citation>
    <scope>NUCLEOTIDE SEQUENCE [LARGE SCALE GENOMIC DNA]</scope>
    <source>
        <strain evidence="2">Ar21-2</strain>
    </source>
</reference>
<dbReference type="Proteomes" id="UP000217790">
    <property type="component" value="Unassembled WGS sequence"/>
</dbReference>
<accession>A0A2H3CLW2</accession>
<keyword evidence="2" id="KW-1185">Reference proteome</keyword>
<proteinExistence type="predicted"/>
<dbReference type="InParanoid" id="A0A2H3CLW2"/>